<accession>A0A9P6CBH3</accession>
<dbReference type="OrthoDB" id="10504068at2759"/>
<proteinExistence type="predicted"/>
<evidence type="ECO:0000313" key="1">
    <source>
        <dbReference type="EMBL" id="KAF9455124.1"/>
    </source>
</evidence>
<dbReference type="Proteomes" id="UP000807342">
    <property type="component" value="Unassembled WGS sequence"/>
</dbReference>
<comment type="caution">
    <text evidence="1">The sequence shown here is derived from an EMBL/GenBank/DDBJ whole genome shotgun (WGS) entry which is preliminary data.</text>
</comment>
<reference evidence="1" key="1">
    <citation type="submission" date="2020-11" db="EMBL/GenBank/DDBJ databases">
        <authorList>
            <consortium name="DOE Joint Genome Institute"/>
            <person name="Ahrendt S."/>
            <person name="Riley R."/>
            <person name="Andreopoulos W."/>
            <person name="Labutti K."/>
            <person name="Pangilinan J."/>
            <person name="Ruiz-Duenas F.J."/>
            <person name="Barrasa J.M."/>
            <person name="Sanchez-Garcia M."/>
            <person name="Camarero S."/>
            <person name="Miyauchi S."/>
            <person name="Serrano A."/>
            <person name="Linde D."/>
            <person name="Babiker R."/>
            <person name="Drula E."/>
            <person name="Ayuso-Fernandez I."/>
            <person name="Pacheco R."/>
            <person name="Padilla G."/>
            <person name="Ferreira P."/>
            <person name="Barriuso J."/>
            <person name="Kellner H."/>
            <person name="Castanera R."/>
            <person name="Alfaro M."/>
            <person name="Ramirez L."/>
            <person name="Pisabarro A.G."/>
            <person name="Kuo A."/>
            <person name="Tritt A."/>
            <person name="Lipzen A."/>
            <person name="He G."/>
            <person name="Yan M."/>
            <person name="Ng V."/>
            <person name="Cullen D."/>
            <person name="Martin F."/>
            <person name="Rosso M.-N."/>
            <person name="Henrissat B."/>
            <person name="Hibbett D."/>
            <person name="Martinez A.T."/>
            <person name="Grigoriev I.V."/>
        </authorList>
    </citation>
    <scope>NUCLEOTIDE SEQUENCE</scope>
    <source>
        <strain evidence="1">MF-IS2</strain>
    </source>
</reference>
<organism evidence="1 2">
    <name type="scientific">Macrolepiota fuliginosa MF-IS2</name>
    <dbReference type="NCBI Taxonomy" id="1400762"/>
    <lineage>
        <taxon>Eukaryota</taxon>
        <taxon>Fungi</taxon>
        <taxon>Dikarya</taxon>
        <taxon>Basidiomycota</taxon>
        <taxon>Agaricomycotina</taxon>
        <taxon>Agaricomycetes</taxon>
        <taxon>Agaricomycetidae</taxon>
        <taxon>Agaricales</taxon>
        <taxon>Agaricineae</taxon>
        <taxon>Agaricaceae</taxon>
        <taxon>Macrolepiota</taxon>
    </lineage>
</organism>
<keyword evidence="2" id="KW-1185">Reference proteome</keyword>
<evidence type="ECO:0000313" key="2">
    <source>
        <dbReference type="Proteomes" id="UP000807342"/>
    </source>
</evidence>
<dbReference type="EMBL" id="MU151051">
    <property type="protein sequence ID" value="KAF9455124.1"/>
    <property type="molecule type" value="Genomic_DNA"/>
</dbReference>
<gene>
    <name evidence="1" type="ORF">P691DRAFT_770204</name>
</gene>
<name>A0A9P6CBH3_9AGAR</name>
<sequence>MKAAPESADAQVALRAIYYSRYAGLMHPMGPNRDRRRLEVDATGVVGSNDSTSVVDSELIGRQAFLLDEPLWRIDGRVLRQPLGQSVYIYDCMAPSRGEETLLDLAGDEASGHYWGIDLALADRQEQWGVWTVQWIATWLSNKLKTAMTGVEHSGALSAGLQVQPPVGEAFSDPLIEEMYHKYIDEEQCCELGGWLDGS</sequence>
<dbReference type="AlphaFoldDB" id="A0A9P6CBH3"/>
<protein>
    <submittedName>
        <fullName evidence="1">Uncharacterized protein</fullName>
    </submittedName>
</protein>